<keyword evidence="7" id="KW-1185">Reference proteome</keyword>
<keyword evidence="2" id="KW-0349">Heme</keyword>
<evidence type="ECO:0000313" key="7">
    <source>
        <dbReference type="Proteomes" id="UP001338125"/>
    </source>
</evidence>
<keyword evidence="5" id="KW-0456">Lyase</keyword>
<dbReference type="Proteomes" id="UP001338125">
    <property type="component" value="Unassembled WGS sequence"/>
</dbReference>
<reference evidence="6 7" key="1">
    <citation type="submission" date="2024-01" db="EMBL/GenBank/DDBJ databases">
        <title>Complete genome of Cladobotryum mycophilum ATHUM6906.</title>
        <authorList>
            <person name="Christinaki A.C."/>
            <person name="Myridakis A.I."/>
            <person name="Kouvelis V.N."/>
        </authorList>
    </citation>
    <scope>NUCLEOTIDE SEQUENCE [LARGE SCALE GENOMIC DNA]</scope>
    <source>
        <strain evidence="6 7">ATHUM6906</strain>
    </source>
</reference>
<evidence type="ECO:0000256" key="1">
    <source>
        <dbReference type="ARBA" id="ARBA00001970"/>
    </source>
</evidence>
<evidence type="ECO:0008006" key="8">
    <source>
        <dbReference type="Google" id="ProtNLM"/>
    </source>
</evidence>
<evidence type="ECO:0000256" key="5">
    <source>
        <dbReference type="ARBA" id="ARBA00023239"/>
    </source>
</evidence>
<protein>
    <recommendedName>
        <fullName evidence="8">Phenylacetaldoxime dehydratase</fullName>
    </recommendedName>
</protein>
<proteinExistence type="predicted"/>
<evidence type="ECO:0000256" key="4">
    <source>
        <dbReference type="ARBA" id="ARBA00023004"/>
    </source>
</evidence>
<dbReference type="Pfam" id="PF13816">
    <property type="entry name" value="Dehydratase_hem"/>
    <property type="match status" value="1"/>
</dbReference>
<keyword evidence="4" id="KW-0408">Iron</keyword>
<gene>
    <name evidence="6" type="ORF">PT974_04064</name>
</gene>
<evidence type="ECO:0000256" key="2">
    <source>
        <dbReference type="ARBA" id="ARBA00022617"/>
    </source>
</evidence>
<dbReference type="InterPro" id="IPR025702">
    <property type="entry name" value="OXD"/>
</dbReference>
<name>A0ABR0SU06_9HYPO</name>
<dbReference type="EMBL" id="JAVFKD010000004">
    <property type="protein sequence ID" value="KAK5995648.1"/>
    <property type="molecule type" value="Genomic_DNA"/>
</dbReference>
<evidence type="ECO:0000256" key="3">
    <source>
        <dbReference type="ARBA" id="ARBA00022723"/>
    </source>
</evidence>
<sequence length="384" mass="44264">MSSTISLVDAKAALSDSTPLIIAQFGVQYHEDQIPLEKRKKVEDLRQHFTLGHGPGHVETTILPKRPEGTTPYHSTVVYRAYWFSSSDYDKWWQSPEVIKFWSELEPDAGVWREVMRVNPRRFMHATGGPKGTGISGVPELSSVEYKDIGPEKKYWGRYRERMIDYQTDGFESRFVTEAQLQARKEKGDVPEPIAKKESVVLRDGIPHDKSSNESPAIHHGRVILSHGIDNMFYAWEYQDYTRITDDERKVWKEHFNHFVHAWMKTLDEDRNKHGVLSFRNVRAATPINDSLSLEADDQVHSQLVYYLDLSAFEYSGRTTRDHFKIRMTTEKYYKNPELFGAGKGGAQLSVEAAILKRDEFEAEYVGCSEGTGLMPYEDLFRRG</sequence>
<keyword evidence="3" id="KW-0479">Metal-binding</keyword>
<evidence type="ECO:0000313" key="6">
    <source>
        <dbReference type="EMBL" id="KAK5995648.1"/>
    </source>
</evidence>
<accession>A0ABR0SU06</accession>
<organism evidence="6 7">
    <name type="scientific">Cladobotryum mycophilum</name>
    <dbReference type="NCBI Taxonomy" id="491253"/>
    <lineage>
        <taxon>Eukaryota</taxon>
        <taxon>Fungi</taxon>
        <taxon>Dikarya</taxon>
        <taxon>Ascomycota</taxon>
        <taxon>Pezizomycotina</taxon>
        <taxon>Sordariomycetes</taxon>
        <taxon>Hypocreomycetidae</taxon>
        <taxon>Hypocreales</taxon>
        <taxon>Hypocreaceae</taxon>
        <taxon>Cladobotryum</taxon>
    </lineage>
</organism>
<comment type="caution">
    <text evidence="6">The sequence shown here is derived from an EMBL/GenBank/DDBJ whole genome shotgun (WGS) entry which is preliminary data.</text>
</comment>
<comment type="cofactor">
    <cofactor evidence="1">
        <name>heme b</name>
        <dbReference type="ChEBI" id="CHEBI:60344"/>
    </cofactor>
</comment>